<organism evidence="9 10">
    <name type="scientific">Paracoccus liaowanqingii</name>
    <dbReference type="NCBI Taxonomy" id="2560053"/>
    <lineage>
        <taxon>Bacteria</taxon>
        <taxon>Pseudomonadati</taxon>
        <taxon>Pseudomonadota</taxon>
        <taxon>Alphaproteobacteria</taxon>
        <taxon>Rhodobacterales</taxon>
        <taxon>Paracoccaceae</taxon>
        <taxon>Paracoccus</taxon>
    </lineage>
</organism>
<evidence type="ECO:0000256" key="6">
    <source>
        <dbReference type="PIRSR" id="PIRSR604450-51"/>
    </source>
</evidence>
<evidence type="ECO:0000256" key="2">
    <source>
        <dbReference type="ARBA" id="ARBA00005517"/>
    </source>
</evidence>
<dbReference type="GO" id="GO:0004795">
    <property type="term" value="F:threonine synthase activity"/>
    <property type="evidence" value="ECO:0007669"/>
    <property type="project" value="UniProtKB-UniRule"/>
</dbReference>
<dbReference type="Pfam" id="PF00291">
    <property type="entry name" value="PALP"/>
    <property type="match status" value="1"/>
</dbReference>
<comment type="similarity">
    <text evidence="2">Belongs to the threonine synthase family.</text>
</comment>
<dbReference type="EC" id="4.2.3.1" evidence="5"/>
<comment type="cofactor">
    <cofactor evidence="1 6">
        <name>pyridoxal 5'-phosphate</name>
        <dbReference type="ChEBI" id="CHEBI:597326"/>
    </cofactor>
</comment>
<dbReference type="Gene3D" id="3.90.1380.10">
    <property type="entry name" value="Threonine synthase, N-terminal domain"/>
    <property type="match status" value="1"/>
</dbReference>
<proteinExistence type="inferred from homology"/>
<dbReference type="PANTHER" id="PTHR42690">
    <property type="entry name" value="THREONINE SYNTHASE FAMILY MEMBER"/>
    <property type="match status" value="1"/>
</dbReference>
<evidence type="ECO:0000256" key="1">
    <source>
        <dbReference type="ARBA" id="ARBA00001933"/>
    </source>
</evidence>
<feature type="domain" description="Tryptophan synthase beta chain-like PALP" evidence="7">
    <location>
        <begin position="99"/>
        <end position="324"/>
    </location>
</feature>
<evidence type="ECO:0000256" key="4">
    <source>
        <dbReference type="ARBA" id="ARBA00023239"/>
    </source>
</evidence>
<dbReference type="CDD" id="cd01560">
    <property type="entry name" value="Thr-synth_2"/>
    <property type="match status" value="1"/>
</dbReference>
<evidence type="ECO:0000256" key="3">
    <source>
        <dbReference type="ARBA" id="ARBA00022898"/>
    </source>
</evidence>
<dbReference type="Proteomes" id="UP000296374">
    <property type="component" value="Chromosome"/>
</dbReference>
<feature type="domain" description="Threonine synthase N-terminal" evidence="8">
    <location>
        <begin position="2"/>
        <end position="78"/>
    </location>
</feature>
<reference evidence="10" key="1">
    <citation type="submission" date="2019-03" db="EMBL/GenBank/DDBJ databases">
        <authorList>
            <person name="Li J."/>
        </authorList>
    </citation>
    <scope>NUCLEOTIDE SEQUENCE [LARGE SCALE GENOMIC DNA]</scope>
    <source>
        <strain evidence="10">2251</strain>
    </source>
</reference>
<dbReference type="EMBL" id="CP038439">
    <property type="protein sequence ID" value="QBX33841.1"/>
    <property type="molecule type" value="Genomic_DNA"/>
</dbReference>
<dbReference type="Pfam" id="PF14821">
    <property type="entry name" value="Thr_synth_N"/>
    <property type="match status" value="1"/>
</dbReference>
<dbReference type="RefSeq" id="WP_135312135.1">
    <property type="nucleotide sequence ID" value="NZ_CP038439.1"/>
</dbReference>
<dbReference type="SUPFAM" id="SSF53686">
    <property type="entry name" value="Tryptophan synthase beta subunit-like PLP-dependent enzymes"/>
    <property type="match status" value="1"/>
</dbReference>
<name>A0A4P7HL54_9RHOB</name>
<dbReference type="InterPro" id="IPR036052">
    <property type="entry name" value="TrpB-like_PALP_sf"/>
</dbReference>
<evidence type="ECO:0000256" key="5">
    <source>
        <dbReference type="NCBIfam" id="TIGR00260"/>
    </source>
</evidence>
<protein>
    <recommendedName>
        <fullName evidence="5">Threonine synthase</fullName>
        <ecNumber evidence="5">4.2.3.1</ecNumber>
    </recommendedName>
</protein>
<evidence type="ECO:0000313" key="10">
    <source>
        <dbReference type="Proteomes" id="UP000296374"/>
    </source>
</evidence>
<dbReference type="InterPro" id="IPR051166">
    <property type="entry name" value="Threonine_Synthase"/>
</dbReference>
<dbReference type="Pfam" id="PF24857">
    <property type="entry name" value="THR4_C"/>
    <property type="match status" value="1"/>
</dbReference>
<feature type="modified residue" description="N6-(pyridoxal phosphate)lysine" evidence="6">
    <location>
        <position position="110"/>
    </location>
</feature>
<dbReference type="KEGG" id="plia:E4191_03225"/>
<keyword evidence="4 9" id="KW-0456">Lyase</keyword>
<gene>
    <name evidence="9" type="ORF">E4191_03225</name>
</gene>
<sequence>MRYVSTRGQAPVLDFEQAMLSGLARDGGLYLPETIPVIEGLDGLDGLPYEEVAFRVIRPFTGDSFTDAELRGAIERAYARIAHDARAPLVQLAPGHHLLELFHGPTLAFKDFAMQLIAQLFQIALTRSGDRVTIVGATSGDTGSAAIEAFRGIDNVDVFIMYPHGRVSEVQRRQMTTPPAANVHALAVTGHFDDCQARLKDLFNDHAFRDTVGLAGVNSINWARVVAQIVYYFTACASLGMRPTDFCVPTGNFGDILAGSIARRMGLPIRRLIVATNQNDILHRALTQGEYRTGEVEPSISPSMDIQVSSNFERALYLAYGGDAGAIRQLMDELKAGGFAISQGALETLREEYASGRVSEDETLETIRSVRTRTGEILCPHSAVGVAVAERHLEPGVPMVTLATAHPAKFPDAVERAIGLRPPLPPHMAELFDLPERMTRIENDAEALKSLILDRRTI</sequence>
<dbReference type="InterPro" id="IPR004450">
    <property type="entry name" value="Thr_synthase-like"/>
</dbReference>
<dbReference type="InterPro" id="IPR001926">
    <property type="entry name" value="TrpB-like_PALP"/>
</dbReference>
<evidence type="ECO:0000259" key="8">
    <source>
        <dbReference type="Pfam" id="PF14821"/>
    </source>
</evidence>
<evidence type="ECO:0000259" key="7">
    <source>
        <dbReference type="Pfam" id="PF00291"/>
    </source>
</evidence>
<dbReference type="NCBIfam" id="TIGR00260">
    <property type="entry name" value="thrC"/>
    <property type="match status" value="1"/>
</dbReference>
<dbReference type="GO" id="GO:0009088">
    <property type="term" value="P:threonine biosynthetic process"/>
    <property type="evidence" value="ECO:0007669"/>
    <property type="project" value="UniProtKB-UniRule"/>
</dbReference>
<keyword evidence="3 6" id="KW-0663">Pyridoxal phosphate</keyword>
<dbReference type="InterPro" id="IPR029144">
    <property type="entry name" value="Thr_synth_N"/>
</dbReference>
<evidence type="ECO:0000313" key="9">
    <source>
        <dbReference type="EMBL" id="QBX33841.1"/>
    </source>
</evidence>
<accession>A0A4P7HL54</accession>
<dbReference type="PANTHER" id="PTHR42690:SF1">
    <property type="entry name" value="THREONINE SYNTHASE-LIKE 2"/>
    <property type="match status" value="1"/>
</dbReference>
<dbReference type="InterPro" id="IPR037158">
    <property type="entry name" value="Thr_synth_N_sf"/>
</dbReference>
<dbReference type="Gene3D" id="3.40.50.1100">
    <property type="match status" value="2"/>
</dbReference>
<dbReference type="AlphaFoldDB" id="A0A4P7HL54"/>